<dbReference type="RefSeq" id="WP_209292984.1">
    <property type="nucleotide sequence ID" value="NZ_JAFIQO010000074.1"/>
</dbReference>
<evidence type="ECO:0000313" key="1">
    <source>
        <dbReference type="EMBL" id="MBP0056161.1"/>
    </source>
</evidence>
<comment type="caution">
    <text evidence="1">The sequence shown here is derived from an EMBL/GenBank/DDBJ whole genome shotgun (WGS) entry which is preliminary data.</text>
</comment>
<sequence length="57" mass="6738">MTGQMTKYKESLRHMPEPIMLSQIQKKVDLRGLMNYAKKKGIKVTQLTNEEKNRFLL</sequence>
<keyword evidence="2" id="KW-1185">Reference proteome</keyword>
<name>A0ABS3ZFT2_9FIRM</name>
<evidence type="ECO:0000313" key="2">
    <source>
        <dbReference type="Proteomes" id="UP001315001"/>
    </source>
</evidence>
<accession>A0ABS3ZFT2</accession>
<dbReference type="EMBL" id="JAFIQO010000074">
    <property type="protein sequence ID" value="MBP0056161.1"/>
    <property type="molecule type" value="Genomic_DNA"/>
</dbReference>
<gene>
    <name evidence="1" type="ORF">JYQ75_01835</name>
</gene>
<dbReference type="Proteomes" id="UP001315001">
    <property type="component" value="Unassembled WGS sequence"/>
</dbReference>
<proteinExistence type="predicted"/>
<protein>
    <submittedName>
        <fullName evidence="1">Uncharacterized protein</fullName>
    </submittedName>
</protein>
<organism evidence="1 2">
    <name type="scientific">Anaerobutyricum soehngenii</name>
    <dbReference type="NCBI Taxonomy" id="105843"/>
    <lineage>
        <taxon>Bacteria</taxon>
        <taxon>Bacillati</taxon>
        <taxon>Bacillota</taxon>
        <taxon>Clostridia</taxon>
        <taxon>Lachnospirales</taxon>
        <taxon>Lachnospiraceae</taxon>
        <taxon>Anaerobutyricum</taxon>
    </lineage>
</organism>
<reference evidence="1 2" key="1">
    <citation type="submission" date="2021-02" db="EMBL/GenBank/DDBJ databases">
        <title>Lactate utilizing bacteria of the human gut.</title>
        <authorList>
            <person name="Sheridan P.O."/>
        </authorList>
    </citation>
    <scope>NUCLEOTIDE SEQUENCE [LARGE SCALE GENOMIC DNA]</scope>
    <source>
        <strain evidence="1 2">HTF-83D</strain>
    </source>
</reference>